<feature type="compositionally biased region" description="Low complexity" evidence="1">
    <location>
        <begin position="56"/>
        <end position="85"/>
    </location>
</feature>
<protein>
    <submittedName>
        <fullName evidence="3">Uncharacterized protein</fullName>
    </submittedName>
</protein>
<feature type="region of interest" description="Disordered" evidence="1">
    <location>
        <begin position="54"/>
        <end position="85"/>
    </location>
</feature>
<sequence>MYLAYHKARVKRRIRAKNKTIRILARAGYTEQEHPLLARSIRTLASFALTELPVGDTTDSDSSPSSLLDSDSHGSITTSSSSGTDGGWSDVLGLNWRGSGSSSSSEDCSELSSESDEETLDLPPGYLADLDDSDDSESSDDEGSLMSDDSTSTDSASQITALQHTGSTATYNVNALRRNAALRWVCLSVEDMYEQRYEQPRNDFPRGPAYLPHVLTKLKNLRPDLFREELRVTPYTFDKLLNALLDDPVFTNNSRNGRLAAESPDYRLWVRLYGEYTRLDGMGGNPDFQGAQRVDGGWGIHMG</sequence>
<name>A0AAD6VP76_9AGAR</name>
<accession>A0AAD6VP76</accession>
<gene>
    <name evidence="3" type="ORF">GGX14DRAFT_393503</name>
    <name evidence="2" type="ORF">GGX14DRAFT_408062</name>
</gene>
<evidence type="ECO:0000256" key="1">
    <source>
        <dbReference type="SAM" id="MobiDB-lite"/>
    </source>
</evidence>
<keyword evidence="4" id="KW-1185">Reference proteome</keyword>
<comment type="caution">
    <text evidence="3">The sequence shown here is derived from an EMBL/GenBank/DDBJ whole genome shotgun (WGS) entry which is preliminary data.</text>
</comment>
<feature type="compositionally biased region" description="Acidic residues" evidence="1">
    <location>
        <begin position="129"/>
        <end position="143"/>
    </location>
</feature>
<feature type="region of interest" description="Disordered" evidence="1">
    <location>
        <begin position="98"/>
        <end position="158"/>
    </location>
</feature>
<dbReference type="EMBL" id="JARJCW010000023">
    <property type="protein sequence ID" value="KAJ7212600.1"/>
    <property type="molecule type" value="Genomic_DNA"/>
</dbReference>
<feature type="compositionally biased region" description="Low complexity" evidence="1">
    <location>
        <begin position="144"/>
        <end position="157"/>
    </location>
</feature>
<evidence type="ECO:0000313" key="4">
    <source>
        <dbReference type="Proteomes" id="UP001219525"/>
    </source>
</evidence>
<organism evidence="3 4">
    <name type="scientific">Mycena pura</name>
    <dbReference type="NCBI Taxonomy" id="153505"/>
    <lineage>
        <taxon>Eukaryota</taxon>
        <taxon>Fungi</taxon>
        <taxon>Dikarya</taxon>
        <taxon>Basidiomycota</taxon>
        <taxon>Agaricomycotina</taxon>
        <taxon>Agaricomycetes</taxon>
        <taxon>Agaricomycetidae</taxon>
        <taxon>Agaricales</taxon>
        <taxon>Marasmiineae</taxon>
        <taxon>Mycenaceae</taxon>
        <taxon>Mycena</taxon>
    </lineage>
</organism>
<dbReference type="AlphaFoldDB" id="A0AAD6VP76"/>
<reference evidence="3" key="1">
    <citation type="submission" date="2023-03" db="EMBL/GenBank/DDBJ databases">
        <title>Massive genome expansion in bonnet fungi (Mycena s.s.) driven by repeated elements and novel gene families across ecological guilds.</title>
        <authorList>
            <consortium name="Lawrence Berkeley National Laboratory"/>
            <person name="Harder C.B."/>
            <person name="Miyauchi S."/>
            <person name="Viragh M."/>
            <person name="Kuo A."/>
            <person name="Thoen E."/>
            <person name="Andreopoulos B."/>
            <person name="Lu D."/>
            <person name="Skrede I."/>
            <person name="Drula E."/>
            <person name="Henrissat B."/>
            <person name="Morin E."/>
            <person name="Kohler A."/>
            <person name="Barry K."/>
            <person name="LaButti K."/>
            <person name="Morin E."/>
            <person name="Salamov A."/>
            <person name="Lipzen A."/>
            <person name="Mereny Z."/>
            <person name="Hegedus B."/>
            <person name="Baldrian P."/>
            <person name="Stursova M."/>
            <person name="Weitz H."/>
            <person name="Taylor A."/>
            <person name="Grigoriev I.V."/>
            <person name="Nagy L.G."/>
            <person name="Martin F."/>
            <person name="Kauserud H."/>
        </authorList>
    </citation>
    <scope>NUCLEOTIDE SEQUENCE</scope>
    <source>
        <strain evidence="3">9144</strain>
    </source>
</reference>
<feature type="compositionally biased region" description="Acidic residues" evidence="1">
    <location>
        <begin position="107"/>
        <end position="120"/>
    </location>
</feature>
<dbReference type="Proteomes" id="UP001219525">
    <property type="component" value="Unassembled WGS sequence"/>
</dbReference>
<evidence type="ECO:0000313" key="3">
    <source>
        <dbReference type="EMBL" id="KAJ7212600.1"/>
    </source>
</evidence>
<proteinExistence type="predicted"/>
<evidence type="ECO:0000313" key="2">
    <source>
        <dbReference type="EMBL" id="KAJ7190368.1"/>
    </source>
</evidence>
<dbReference type="EMBL" id="JARJCW010000151">
    <property type="protein sequence ID" value="KAJ7190368.1"/>
    <property type="molecule type" value="Genomic_DNA"/>
</dbReference>